<protein>
    <submittedName>
        <fullName evidence="2">Uncharacterized protein</fullName>
    </submittedName>
</protein>
<dbReference type="AlphaFoldDB" id="A0A0E9S9T6"/>
<reference evidence="2" key="2">
    <citation type="journal article" date="2015" name="Fish Shellfish Immunol.">
        <title>Early steps in the European eel (Anguilla anguilla)-Vibrio vulnificus interaction in the gills: Role of the RtxA13 toxin.</title>
        <authorList>
            <person name="Callol A."/>
            <person name="Pajuelo D."/>
            <person name="Ebbesson L."/>
            <person name="Teles M."/>
            <person name="MacKenzie S."/>
            <person name="Amaro C."/>
        </authorList>
    </citation>
    <scope>NUCLEOTIDE SEQUENCE</scope>
</reference>
<reference evidence="2" key="1">
    <citation type="submission" date="2014-11" db="EMBL/GenBank/DDBJ databases">
        <authorList>
            <person name="Amaro Gonzalez C."/>
        </authorList>
    </citation>
    <scope>NUCLEOTIDE SEQUENCE</scope>
</reference>
<proteinExistence type="predicted"/>
<name>A0A0E9S9T6_ANGAN</name>
<sequence length="46" mass="4928">MNLRAAPSRFVGLLPLCFRAGRAAPVAHSPRSFSPTQTLYTPRTGG</sequence>
<dbReference type="EMBL" id="GBXM01070403">
    <property type="protein sequence ID" value="JAH38174.1"/>
    <property type="molecule type" value="Transcribed_RNA"/>
</dbReference>
<organism evidence="2">
    <name type="scientific">Anguilla anguilla</name>
    <name type="common">European freshwater eel</name>
    <name type="synonym">Muraena anguilla</name>
    <dbReference type="NCBI Taxonomy" id="7936"/>
    <lineage>
        <taxon>Eukaryota</taxon>
        <taxon>Metazoa</taxon>
        <taxon>Chordata</taxon>
        <taxon>Craniata</taxon>
        <taxon>Vertebrata</taxon>
        <taxon>Euteleostomi</taxon>
        <taxon>Actinopterygii</taxon>
        <taxon>Neopterygii</taxon>
        <taxon>Teleostei</taxon>
        <taxon>Anguilliformes</taxon>
        <taxon>Anguillidae</taxon>
        <taxon>Anguilla</taxon>
    </lineage>
</organism>
<feature type="region of interest" description="Disordered" evidence="1">
    <location>
        <begin position="25"/>
        <end position="46"/>
    </location>
</feature>
<accession>A0A0E9S9T6</accession>
<feature type="compositionally biased region" description="Polar residues" evidence="1">
    <location>
        <begin position="31"/>
        <end position="46"/>
    </location>
</feature>
<evidence type="ECO:0000313" key="2">
    <source>
        <dbReference type="EMBL" id="JAH38174.1"/>
    </source>
</evidence>
<evidence type="ECO:0000256" key="1">
    <source>
        <dbReference type="SAM" id="MobiDB-lite"/>
    </source>
</evidence>